<dbReference type="PRINTS" id="PR01041">
    <property type="entry name" value="TRNASYNTHMET"/>
</dbReference>
<dbReference type="GO" id="GO:0006431">
    <property type="term" value="P:methionyl-tRNA aminoacylation"/>
    <property type="evidence" value="ECO:0007669"/>
    <property type="project" value="UniProtKB-UniRule"/>
</dbReference>
<dbReference type="InterPro" id="IPR014758">
    <property type="entry name" value="Met-tRNA_synth"/>
</dbReference>
<keyword evidence="7 11" id="KW-0067">ATP-binding</keyword>
<dbReference type="InterPro" id="IPR029038">
    <property type="entry name" value="MetRS_Zn"/>
</dbReference>
<dbReference type="AlphaFoldDB" id="A0A6N7XJZ4"/>
<dbReference type="EC" id="6.1.1.10" evidence="11"/>
<dbReference type="InterPro" id="IPR015413">
    <property type="entry name" value="Methionyl/Leucyl_tRNA_Synth"/>
</dbReference>
<comment type="caution">
    <text evidence="14">The sequence shown here is derived from an EMBL/GenBank/DDBJ whole genome shotgun (WGS) entry which is preliminary data.</text>
</comment>
<dbReference type="GO" id="GO:0005524">
    <property type="term" value="F:ATP binding"/>
    <property type="evidence" value="ECO:0007669"/>
    <property type="project" value="UniProtKB-UniRule"/>
</dbReference>
<name>A0A6N7XJZ4_9FIRM</name>
<dbReference type="InterPro" id="IPR041872">
    <property type="entry name" value="Anticodon_Met"/>
</dbReference>
<comment type="cofactor">
    <cofactor evidence="11">
        <name>Zn(2+)</name>
        <dbReference type="ChEBI" id="CHEBI:29105"/>
    </cofactor>
    <text evidence="11">Binds 1 zinc ion per subunit.</text>
</comment>
<reference evidence="14 15" key="1">
    <citation type="submission" date="2019-09" db="EMBL/GenBank/DDBJ databases">
        <title>In-depth cultivation of the pig gut microbiome towards novel bacterial diversity and tailored functional studies.</title>
        <authorList>
            <person name="Wylensek D."/>
            <person name="Hitch T.C.A."/>
            <person name="Clavel T."/>
        </authorList>
    </citation>
    <scope>NUCLEOTIDE SEQUENCE [LARGE SCALE GENOMIC DNA]</scope>
    <source>
        <strain evidence="14 15">WCA3-693-APC-4?</strain>
    </source>
</reference>
<evidence type="ECO:0000259" key="12">
    <source>
        <dbReference type="Pfam" id="PF09334"/>
    </source>
</evidence>
<dbReference type="PANTHER" id="PTHR45765">
    <property type="entry name" value="METHIONINE--TRNA LIGASE"/>
    <property type="match status" value="1"/>
</dbReference>
<evidence type="ECO:0000256" key="8">
    <source>
        <dbReference type="ARBA" id="ARBA00022917"/>
    </source>
</evidence>
<dbReference type="InterPro" id="IPR009080">
    <property type="entry name" value="tRNAsynth_Ia_anticodon-bd"/>
</dbReference>
<keyword evidence="11" id="KW-0479">Metal-binding</keyword>
<proteinExistence type="inferred from homology"/>
<sequence>MNIFIGGAWPYANGSLHIGHIAALLPGDVIARYFRAKGEEVLYVSGSDCHGTPISIRAKRENISPREITDKYHNEFKYCFEKLGFSYDIYSRTDDEYHKKEVQNIIKILYDNDLIYEKEVEQLFCKECNQFLADRFIEGVCPVCKNLARGDQCDACSTILEPLELKERKCKLCGSEPVVKNVKQLFFRLSNFEKEIRDALNKNRKDWRINAVNNTERYLNEGLQDRAISRELSWGIDIPIKGYEDKKVYVWVDAVLGYFTLSKKWGLENPKDWKRFWDDEAISYYIHGKDNIPFHTIILPSLLKGVDIDKFPNNIVSSEYVTLEGKKISTSNNWAVWVPDIIEKYNIDSLRYFFIINGPEKRDTDFSWREFVNKNNGELLGVYGNLVNRTLVFLKKYFNSEVPKGQLNSKIKEDIDTLYKEIGILIEGGNLKISVEKIFDFTRSINKYFDDTAPWITINTNKIKCTDTIYNCLVAIVNIANLLQPFLPFSSVKVKDWLNCTSNTWEYIEIEIGNRIKEFGILFERLDKSIIDEELSKLL</sequence>
<gene>
    <name evidence="11" type="primary">metG</name>
    <name evidence="14" type="ORF">FYJ83_13060</name>
</gene>
<evidence type="ECO:0000259" key="13">
    <source>
        <dbReference type="Pfam" id="PF19303"/>
    </source>
</evidence>
<keyword evidence="15" id="KW-1185">Reference proteome</keyword>
<dbReference type="GO" id="GO:0005829">
    <property type="term" value="C:cytosol"/>
    <property type="evidence" value="ECO:0007669"/>
    <property type="project" value="TreeGrafter"/>
</dbReference>
<evidence type="ECO:0000256" key="4">
    <source>
        <dbReference type="ARBA" id="ARBA00022490"/>
    </source>
</evidence>
<dbReference type="SUPFAM" id="SSF57770">
    <property type="entry name" value="Methionyl-tRNA synthetase (MetRS), Zn-domain"/>
    <property type="match status" value="1"/>
</dbReference>
<dbReference type="Proteomes" id="UP000469523">
    <property type="component" value="Unassembled WGS sequence"/>
</dbReference>
<dbReference type="Gene3D" id="2.20.28.20">
    <property type="entry name" value="Methionyl-tRNA synthetase, Zn-domain"/>
    <property type="match status" value="1"/>
</dbReference>
<keyword evidence="5 11" id="KW-0436">Ligase</keyword>
<evidence type="ECO:0000256" key="2">
    <source>
        <dbReference type="ARBA" id="ARBA00004496"/>
    </source>
</evidence>
<comment type="function">
    <text evidence="1 11">Is required not only for elongation of protein synthesis but also for the initiation of all mRNA translation through initiator tRNA(fMet) aminoacylation.</text>
</comment>
<feature type="binding site" evidence="11">
    <location>
        <position position="330"/>
    </location>
    <ligand>
        <name>ATP</name>
        <dbReference type="ChEBI" id="CHEBI:30616"/>
    </ligand>
</feature>
<keyword evidence="6 11" id="KW-0547">Nucleotide-binding</keyword>
<feature type="binding site" evidence="11">
    <location>
        <position position="156"/>
    </location>
    <ligand>
        <name>Zn(2+)</name>
        <dbReference type="ChEBI" id="CHEBI:29105"/>
    </ligand>
</feature>
<evidence type="ECO:0000256" key="7">
    <source>
        <dbReference type="ARBA" id="ARBA00022840"/>
    </source>
</evidence>
<evidence type="ECO:0000256" key="11">
    <source>
        <dbReference type="HAMAP-Rule" id="MF_00098"/>
    </source>
</evidence>
<accession>A0A6N7XJZ4</accession>
<protein>
    <recommendedName>
        <fullName evidence="11">Methionine--tRNA ligase</fullName>
        <ecNumber evidence="11">6.1.1.10</ecNumber>
    </recommendedName>
    <alternativeName>
        <fullName evidence="11">Methionyl-tRNA synthetase</fullName>
        <shortName evidence="11">MetRS</shortName>
    </alternativeName>
</protein>
<dbReference type="EMBL" id="VUNQ01000031">
    <property type="protein sequence ID" value="MSU02389.1"/>
    <property type="molecule type" value="Genomic_DNA"/>
</dbReference>
<dbReference type="InterPro" id="IPR014729">
    <property type="entry name" value="Rossmann-like_a/b/a_fold"/>
</dbReference>
<evidence type="ECO:0000256" key="5">
    <source>
        <dbReference type="ARBA" id="ARBA00022598"/>
    </source>
</evidence>
<dbReference type="HAMAP" id="MF_00098">
    <property type="entry name" value="Met_tRNA_synth_type1"/>
    <property type="match status" value="1"/>
</dbReference>
<feature type="binding site" evidence="11">
    <location>
        <position position="144"/>
    </location>
    <ligand>
        <name>Zn(2+)</name>
        <dbReference type="ChEBI" id="CHEBI:29105"/>
    </ligand>
</feature>
<comment type="subunit">
    <text evidence="11">Monomer.</text>
</comment>
<dbReference type="Gene3D" id="1.10.730.10">
    <property type="entry name" value="Isoleucyl-tRNA Synthetase, Domain 1"/>
    <property type="match status" value="1"/>
</dbReference>
<evidence type="ECO:0000256" key="10">
    <source>
        <dbReference type="ARBA" id="ARBA00047364"/>
    </source>
</evidence>
<dbReference type="PANTHER" id="PTHR45765:SF1">
    <property type="entry name" value="METHIONINE--TRNA LIGASE, CYTOPLASMIC"/>
    <property type="match status" value="1"/>
</dbReference>
<feature type="domain" description="Methionyl-tRNA synthetase anticodon-binding" evidence="13">
    <location>
        <begin position="410"/>
        <end position="507"/>
    </location>
</feature>
<dbReference type="CDD" id="cd00814">
    <property type="entry name" value="MetRS_core"/>
    <property type="match status" value="1"/>
</dbReference>
<feature type="short sequence motif" description="'HIGH' region" evidence="11">
    <location>
        <begin position="10"/>
        <end position="20"/>
    </location>
</feature>
<evidence type="ECO:0000256" key="1">
    <source>
        <dbReference type="ARBA" id="ARBA00003314"/>
    </source>
</evidence>
<dbReference type="CDD" id="cd07957">
    <property type="entry name" value="Anticodon_Ia_Met"/>
    <property type="match status" value="1"/>
</dbReference>
<evidence type="ECO:0000256" key="3">
    <source>
        <dbReference type="ARBA" id="ARBA00008258"/>
    </source>
</evidence>
<comment type="catalytic activity">
    <reaction evidence="10 11">
        <text>tRNA(Met) + L-methionine + ATP = L-methionyl-tRNA(Met) + AMP + diphosphate</text>
        <dbReference type="Rhea" id="RHEA:13481"/>
        <dbReference type="Rhea" id="RHEA-COMP:9667"/>
        <dbReference type="Rhea" id="RHEA-COMP:9698"/>
        <dbReference type="ChEBI" id="CHEBI:30616"/>
        <dbReference type="ChEBI" id="CHEBI:33019"/>
        <dbReference type="ChEBI" id="CHEBI:57844"/>
        <dbReference type="ChEBI" id="CHEBI:78442"/>
        <dbReference type="ChEBI" id="CHEBI:78530"/>
        <dbReference type="ChEBI" id="CHEBI:456215"/>
        <dbReference type="EC" id="6.1.1.10"/>
    </reaction>
</comment>
<dbReference type="InterPro" id="IPR023458">
    <property type="entry name" value="Met-tRNA_ligase_1"/>
</dbReference>
<keyword evidence="9 11" id="KW-0030">Aminoacyl-tRNA synthetase</keyword>
<evidence type="ECO:0000313" key="14">
    <source>
        <dbReference type="EMBL" id="MSU02389.1"/>
    </source>
</evidence>
<dbReference type="RefSeq" id="WP_154441202.1">
    <property type="nucleotide sequence ID" value="NZ_JAHLPJ010000001.1"/>
</dbReference>
<comment type="similarity">
    <text evidence="3 11">Belongs to the class-I aminoacyl-tRNA synthetase family. MetG type 1 subfamily.</text>
</comment>
<dbReference type="Pfam" id="PF09334">
    <property type="entry name" value="tRNA-synt_1g"/>
    <property type="match status" value="1"/>
</dbReference>
<dbReference type="PROSITE" id="PS00178">
    <property type="entry name" value="AA_TRNA_LIGASE_I"/>
    <property type="match status" value="1"/>
</dbReference>
<dbReference type="NCBIfam" id="TIGR00398">
    <property type="entry name" value="metG"/>
    <property type="match status" value="1"/>
</dbReference>
<dbReference type="Gene3D" id="3.40.50.620">
    <property type="entry name" value="HUPs"/>
    <property type="match status" value="1"/>
</dbReference>
<feature type="binding site" evidence="11">
    <location>
        <position position="141"/>
    </location>
    <ligand>
        <name>Zn(2+)</name>
        <dbReference type="ChEBI" id="CHEBI:29105"/>
    </ligand>
</feature>
<keyword evidence="8 11" id="KW-0648">Protein biosynthesis</keyword>
<keyword evidence="4 11" id="KW-0963">Cytoplasm</keyword>
<feature type="short sequence motif" description="'KMSKS' region" evidence="11">
    <location>
        <begin position="327"/>
        <end position="331"/>
    </location>
</feature>
<evidence type="ECO:0000256" key="9">
    <source>
        <dbReference type="ARBA" id="ARBA00023146"/>
    </source>
</evidence>
<feature type="binding site" evidence="11">
    <location>
        <position position="153"/>
    </location>
    <ligand>
        <name>Zn(2+)</name>
        <dbReference type="ChEBI" id="CHEBI:29105"/>
    </ligand>
</feature>
<dbReference type="GO" id="GO:0004825">
    <property type="term" value="F:methionine-tRNA ligase activity"/>
    <property type="evidence" value="ECO:0007669"/>
    <property type="project" value="UniProtKB-UniRule"/>
</dbReference>
<dbReference type="InterPro" id="IPR001412">
    <property type="entry name" value="aa-tRNA-synth_I_CS"/>
</dbReference>
<dbReference type="SUPFAM" id="SSF52374">
    <property type="entry name" value="Nucleotidylyl transferase"/>
    <property type="match status" value="1"/>
</dbReference>
<feature type="domain" description="Methionyl/Leucyl tRNA synthetase" evidence="12">
    <location>
        <begin position="4"/>
        <end position="391"/>
    </location>
</feature>
<evidence type="ECO:0000313" key="15">
    <source>
        <dbReference type="Proteomes" id="UP000469523"/>
    </source>
</evidence>
<comment type="subcellular location">
    <subcellularLocation>
        <location evidence="2 11">Cytoplasm</location>
    </subcellularLocation>
</comment>
<evidence type="ECO:0000256" key="6">
    <source>
        <dbReference type="ARBA" id="ARBA00022741"/>
    </source>
</evidence>
<dbReference type="GO" id="GO:0046872">
    <property type="term" value="F:metal ion binding"/>
    <property type="evidence" value="ECO:0007669"/>
    <property type="project" value="UniProtKB-KW"/>
</dbReference>
<dbReference type="Pfam" id="PF19303">
    <property type="entry name" value="Anticodon_3"/>
    <property type="match status" value="1"/>
</dbReference>
<dbReference type="SUPFAM" id="SSF47323">
    <property type="entry name" value="Anticodon-binding domain of a subclass of class I aminoacyl-tRNA synthetases"/>
    <property type="match status" value="1"/>
</dbReference>
<organism evidence="14 15">
    <name type="scientific">Tissierella pigra</name>
    <dbReference type="NCBI Taxonomy" id="2607614"/>
    <lineage>
        <taxon>Bacteria</taxon>
        <taxon>Bacillati</taxon>
        <taxon>Bacillota</taxon>
        <taxon>Tissierellia</taxon>
        <taxon>Tissierellales</taxon>
        <taxon>Tissierellaceae</taxon>
        <taxon>Tissierella</taxon>
    </lineage>
</organism>
<keyword evidence="11" id="KW-0862">Zinc</keyword>
<dbReference type="InterPro" id="IPR033911">
    <property type="entry name" value="MetRS_core"/>
</dbReference>